<dbReference type="STRING" id="1121301.SAMN02745912_03651"/>
<gene>
    <name evidence="2" type="ORF">SAMN02745912_03651</name>
</gene>
<evidence type="ECO:0000256" key="1">
    <source>
        <dbReference type="SAM" id="Coils"/>
    </source>
</evidence>
<proteinExistence type="predicted"/>
<evidence type="ECO:0000313" key="3">
    <source>
        <dbReference type="Proteomes" id="UP000184465"/>
    </source>
</evidence>
<reference evidence="2 3" key="1">
    <citation type="submission" date="2016-11" db="EMBL/GenBank/DDBJ databases">
        <authorList>
            <person name="Jaros S."/>
            <person name="Januszkiewicz K."/>
            <person name="Wedrychowicz H."/>
        </authorList>
    </citation>
    <scope>NUCLEOTIDE SEQUENCE [LARGE SCALE GENOMIC DNA]</scope>
    <source>
        <strain evidence="2 3">DSM 15212</strain>
    </source>
</reference>
<organism evidence="2 3">
    <name type="scientific">Paramaledivibacter caminithermalis (strain DSM 15212 / CIP 107654 / DViRD3)</name>
    <name type="common">Clostridium caminithermale</name>
    <dbReference type="NCBI Taxonomy" id="1121301"/>
    <lineage>
        <taxon>Bacteria</taxon>
        <taxon>Bacillati</taxon>
        <taxon>Bacillota</taxon>
        <taxon>Clostridia</taxon>
        <taxon>Peptostreptococcales</taxon>
        <taxon>Caminicellaceae</taxon>
        <taxon>Paramaledivibacter</taxon>
    </lineage>
</organism>
<dbReference type="EMBL" id="FRAG01000088">
    <property type="protein sequence ID" value="SHK55086.1"/>
    <property type="molecule type" value="Genomic_DNA"/>
</dbReference>
<dbReference type="AlphaFoldDB" id="A0A1M6TE22"/>
<evidence type="ECO:0000313" key="2">
    <source>
        <dbReference type="EMBL" id="SHK55086.1"/>
    </source>
</evidence>
<name>A0A1M6TE22_PARC5</name>
<keyword evidence="1" id="KW-0175">Coiled coil</keyword>
<dbReference type="OrthoDB" id="1716019at2"/>
<feature type="coiled-coil region" evidence="1">
    <location>
        <begin position="5"/>
        <end position="53"/>
    </location>
</feature>
<dbReference type="RefSeq" id="WP_073153366.1">
    <property type="nucleotide sequence ID" value="NZ_FRAG01000088.1"/>
</dbReference>
<accession>A0A1M6TE22</accession>
<protein>
    <submittedName>
        <fullName evidence="2">Uncharacterized protein</fullName>
    </submittedName>
</protein>
<sequence>MEKILNEILRELKELKTNQTIMQSDVNKLQQGQNKTNERLDRIEKKLDAVYDQTANLTEFKTNAKLDKISDDIDFLKHEEYQTKQDIFKIKKNFEIIK</sequence>
<dbReference type="Proteomes" id="UP000184465">
    <property type="component" value="Unassembled WGS sequence"/>
</dbReference>
<keyword evidence="3" id="KW-1185">Reference proteome</keyword>